<keyword evidence="3" id="KW-1185">Reference proteome</keyword>
<organism evidence="4">
    <name type="scientific">Dissoconium aciculare CBS 342.82</name>
    <dbReference type="NCBI Taxonomy" id="1314786"/>
    <lineage>
        <taxon>Eukaryota</taxon>
        <taxon>Fungi</taxon>
        <taxon>Dikarya</taxon>
        <taxon>Ascomycota</taxon>
        <taxon>Pezizomycotina</taxon>
        <taxon>Dothideomycetes</taxon>
        <taxon>Dothideomycetidae</taxon>
        <taxon>Mycosphaerellales</taxon>
        <taxon>Dissoconiaceae</taxon>
        <taxon>Dissoconium</taxon>
    </lineage>
</organism>
<dbReference type="AlphaFoldDB" id="A0A6J3MDJ8"/>
<feature type="compositionally biased region" description="Low complexity" evidence="1">
    <location>
        <begin position="73"/>
        <end position="88"/>
    </location>
</feature>
<evidence type="ECO:0000256" key="2">
    <source>
        <dbReference type="SAM" id="Phobius"/>
    </source>
</evidence>
<keyword evidence="2" id="KW-0472">Membrane</keyword>
<dbReference type="Proteomes" id="UP000504637">
    <property type="component" value="Unplaced"/>
</dbReference>
<keyword evidence="2" id="KW-1133">Transmembrane helix</keyword>
<evidence type="ECO:0000313" key="3">
    <source>
        <dbReference type="Proteomes" id="UP000504637"/>
    </source>
</evidence>
<accession>A0A6J3MDJ8</accession>
<reference evidence="4" key="1">
    <citation type="submission" date="2020-01" db="EMBL/GenBank/DDBJ databases">
        <authorList>
            <consortium name="DOE Joint Genome Institute"/>
            <person name="Haridas S."/>
            <person name="Albert R."/>
            <person name="Binder M."/>
            <person name="Bloem J."/>
            <person name="Labutti K."/>
            <person name="Salamov A."/>
            <person name="Andreopoulos B."/>
            <person name="Baker S.E."/>
            <person name="Barry K."/>
            <person name="Bills G."/>
            <person name="Bluhm B.H."/>
            <person name="Cannon C."/>
            <person name="Castanera R."/>
            <person name="Culley D.E."/>
            <person name="Daum C."/>
            <person name="Ezra D."/>
            <person name="Gonzalez J.B."/>
            <person name="Henrissat B."/>
            <person name="Kuo A."/>
            <person name="Liang C."/>
            <person name="Lipzen A."/>
            <person name="Lutzoni F."/>
            <person name="Magnuson J."/>
            <person name="Mondo S."/>
            <person name="Nolan M."/>
            <person name="Ohm R."/>
            <person name="Pangilinan J."/>
            <person name="Park H.-J."/>
            <person name="Ramirez L."/>
            <person name="Alfaro M."/>
            <person name="Sun H."/>
            <person name="Tritt A."/>
            <person name="Yoshinaga Y."/>
            <person name="Zwiers L.-H."/>
            <person name="Turgeon B.G."/>
            <person name="Goodwin S.B."/>
            <person name="Spatafora J.W."/>
            <person name="Crous P.W."/>
            <person name="Grigoriev I.V."/>
        </authorList>
    </citation>
    <scope>NUCLEOTIDE SEQUENCE</scope>
    <source>
        <strain evidence="4">CBS 342.82</strain>
    </source>
</reference>
<dbReference type="GeneID" id="54361727"/>
<keyword evidence="2" id="KW-0812">Transmembrane</keyword>
<proteinExistence type="predicted"/>
<sequence length="485" mass="54462">MKNASMSASGRDRVVYLAAALLIIFVAGLLVRRIFLPNPEVDVTYSDSQRPDGGNFEHVPAIATHSIAAETTTAAATTSSYKPAPTTTSEHDAPLSHEGSQPDGTNHVEVFSKMTHDGKWFPIDFGDYGSYNPNLIPHPEDNETWYMIAQGLQPELGAAGPRPVYSIELVCEAEYVDKKMKCKRSPISVPIASTASDHCTDSLSWFNYFIGPNDPRVFFGPDRPYITYGSASAYTCLGQWIHDLRRLVRWNTIDALDRTQRFFWPTELQRPPPYGGIEKNWFAFWDHHGDMYLHYDILPRRSFAKVSDDGSEISADLASYTAAHDDTCLKQYMPKLQEHEHIHQATNSLAIVMCQRSSSDCDVAANTYIFTIFHHKTYHGGHNLYEPYLMIFKNVAPFELHALSSKPFWISGRGRAGENWSSDPATSADQSQMMYITSVNWKERGLNYTGYLDDELMIAFGIEDKAAGGIDVTAEQLFKALHLCD</sequence>
<dbReference type="RefSeq" id="XP_033463126.1">
    <property type="nucleotide sequence ID" value="XM_033603927.1"/>
</dbReference>
<evidence type="ECO:0000313" key="4">
    <source>
        <dbReference type="RefSeq" id="XP_033463126.1"/>
    </source>
</evidence>
<dbReference type="OrthoDB" id="2522565at2759"/>
<protein>
    <submittedName>
        <fullName evidence="4">Uncharacterized protein</fullName>
    </submittedName>
</protein>
<feature type="region of interest" description="Disordered" evidence="1">
    <location>
        <begin position="73"/>
        <end position="104"/>
    </location>
</feature>
<feature type="transmembrane region" description="Helical" evidence="2">
    <location>
        <begin position="14"/>
        <end position="35"/>
    </location>
</feature>
<reference evidence="4" key="3">
    <citation type="submission" date="2025-08" db="UniProtKB">
        <authorList>
            <consortium name="RefSeq"/>
        </authorList>
    </citation>
    <scope>IDENTIFICATION</scope>
    <source>
        <strain evidence="4">CBS 342.82</strain>
    </source>
</reference>
<name>A0A6J3MDJ8_9PEZI</name>
<gene>
    <name evidence="4" type="ORF">K489DRAFT_376484</name>
</gene>
<evidence type="ECO:0000256" key="1">
    <source>
        <dbReference type="SAM" id="MobiDB-lite"/>
    </source>
</evidence>
<reference evidence="4" key="2">
    <citation type="submission" date="2020-04" db="EMBL/GenBank/DDBJ databases">
        <authorList>
            <consortium name="NCBI Genome Project"/>
        </authorList>
    </citation>
    <scope>NUCLEOTIDE SEQUENCE</scope>
    <source>
        <strain evidence="4">CBS 342.82</strain>
    </source>
</reference>